<keyword evidence="1 2" id="KW-0238">DNA-binding</keyword>
<evidence type="ECO:0000313" key="6">
    <source>
        <dbReference type="Proteomes" id="UP000318138"/>
    </source>
</evidence>
<keyword evidence="6" id="KW-1185">Reference proteome</keyword>
<dbReference type="AlphaFoldDB" id="A0A859FHZ3"/>
<evidence type="ECO:0000256" key="2">
    <source>
        <dbReference type="PIRNR" id="PIRNR002070"/>
    </source>
</evidence>
<dbReference type="InterPro" id="IPR012340">
    <property type="entry name" value="NA-bd_OB-fold"/>
</dbReference>
<dbReference type="RefSeq" id="WP_176010275.1">
    <property type="nucleotide sequence ID" value="NZ_CP041372.2"/>
</dbReference>
<dbReference type="PROSITE" id="PS50935">
    <property type="entry name" value="SSB"/>
    <property type="match status" value="1"/>
</dbReference>
<dbReference type="EMBL" id="CP041372">
    <property type="protein sequence ID" value="QKS72294.1"/>
    <property type="molecule type" value="Genomic_DNA"/>
</dbReference>
<accession>A0A859FHZ3</accession>
<dbReference type="InterPro" id="IPR000424">
    <property type="entry name" value="Primosome_PriB/ssb"/>
</dbReference>
<evidence type="ECO:0000256" key="3">
    <source>
        <dbReference type="RuleBase" id="RU000524"/>
    </source>
</evidence>
<dbReference type="NCBIfam" id="TIGR00621">
    <property type="entry name" value="ssb"/>
    <property type="match status" value="1"/>
</dbReference>
<dbReference type="PANTHER" id="PTHR10302">
    <property type="entry name" value="SINGLE-STRANDED DNA-BINDING PROTEIN"/>
    <property type="match status" value="1"/>
</dbReference>
<dbReference type="KEGG" id="psua:FLK61_37300"/>
<evidence type="ECO:0000256" key="4">
    <source>
        <dbReference type="SAM" id="MobiDB-lite"/>
    </source>
</evidence>
<evidence type="ECO:0000256" key="1">
    <source>
        <dbReference type="ARBA" id="ARBA00023125"/>
    </source>
</evidence>
<dbReference type="CDD" id="cd04496">
    <property type="entry name" value="SSB_OBF"/>
    <property type="match status" value="1"/>
</dbReference>
<dbReference type="GO" id="GO:0003697">
    <property type="term" value="F:single-stranded DNA binding"/>
    <property type="evidence" value="ECO:0007669"/>
    <property type="project" value="InterPro"/>
</dbReference>
<organism evidence="5 6">
    <name type="scientific">Paenalkalicoccus suaedae</name>
    <dbReference type="NCBI Taxonomy" id="2592382"/>
    <lineage>
        <taxon>Bacteria</taxon>
        <taxon>Bacillati</taxon>
        <taxon>Bacillota</taxon>
        <taxon>Bacilli</taxon>
        <taxon>Bacillales</taxon>
        <taxon>Bacillaceae</taxon>
        <taxon>Paenalkalicoccus</taxon>
    </lineage>
</organism>
<dbReference type="PANTHER" id="PTHR10302:SF27">
    <property type="entry name" value="SINGLE-STRANDED DNA-BINDING PROTEIN"/>
    <property type="match status" value="1"/>
</dbReference>
<dbReference type="InterPro" id="IPR011344">
    <property type="entry name" value="ssDNA-bd"/>
</dbReference>
<dbReference type="GO" id="GO:0009295">
    <property type="term" value="C:nucleoid"/>
    <property type="evidence" value="ECO:0007669"/>
    <property type="project" value="TreeGrafter"/>
</dbReference>
<dbReference type="Gene3D" id="2.40.50.140">
    <property type="entry name" value="Nucleic acid-binding proteins"/>
    <property type="match status" value="1"/>
</dbReference>
<dbReference type="PIRSF" id="PIRSF002070">
    <property type="entry name" value="SSB"/>
    <property type="match status" value="1"/>
</dbReference>
<proteinExistence type="predicted"/>
<reference evidence="6" key="1">
    <citation type="submission" date="2019-07" db="EMBL/GenBank/DDBJ databases">
        <title>Bacillus alkalisoli sp. nov. isolated from saline soil.</title>
        <authorList>
            <person name="Sun J.-Q."/>
            <person name="Xu L."/>
        </authorList>
    </citation>
    <scope>NUCLEOTIDE SEQUENCE [LARGE SCALE GENOMIC DNA]</scope>
    <source>
        <strain evidence="6">M4U3P1</strain>
    </source>
</reference>
<name>A0A859FHZ3_9BACI</name>
<feature type="compositionally biased region" description="Pro residues" evidence="4">
    <location>
        <begin position="115"/>
        <end position="125"/>
    </location>
</feature>
<dbReference type="Pfam" id="PF00436">
    <property type="entry name" value="SSB"/>
    <property type="match status" value="1"/>
</dbReference>
<feature type="region of interest" description="Disordered" evidence="4">
    <location>
        <begin position="112"/>
        <end position="136"/>
    </location>
</feature>
<gene>
    <name evidence="5" type="primary">ssb</name>
    <name evidence="5" type="ORF">FLK61_37300</name>
</gene>
<sequence length="157" mass="17538">MNQFAFVGRIVRTPDLMKTKDGTHFTRYALAVRRPFKNTKGQYDTDFIHIVSWNKLAERVATYCTKGSMVSVTGRIQMRQLELGQERQYTIPDIIGETVSFLKLNRESVPAISAPVPPETQPKPPASEVVESDVMSDPLKQAPISEKIDVSAIATAE</sequence>
<dbReference type="Proteomes" id="UP000318138">
    <property type="component" value="Chromosome"/>
</dbReference>
<protein>
    <recommendedName>
        <fullName evidence="2 3">Single-stranded DNA-binding protein</fullName>
    </recommendedName>
</protein>
<evidence type="ECO:0000313" key="5">
    <source>
        <dbReference type="EMBL" id="QKS72294.1"/>
    </source>
</evidence>
<dbReference type="GO" id="GO:0006260">
    <property type="term" value="P:DNA replication"/>
    <property type="evidence" value="ECO:0007669"/>
    <property type="project" value="InterPro"/>
</dbReference>
<dbReference type="SUPFAM" id="SSF50249">
    <property type="entry name" value="Nucleic acid-binding proteins"/>
    <property type="match status" value="1"/>
</dbReference>